<gene>
    <name evidence="2" type="ORF">B0I32_11492</name>
</gene>
<dbReference type="PRINTS" id="PR00050">
    <property type="entry name" value="COLDSHOCK"/>
</dbReference>
<accession>A0A2T0MT20</accession>
<keyword evidence="3" id="KW-1185">Reference proteome</keyword>
<sequence length="79" mass="8787">MIGHHGAMTRGTVKFWKADKGWGAISSPELPAGRDAFAHFSEVVGSGYRILAEGDEVEFDVVERSQDSFDYVAENIRKR</sequence>
<dbReference type="Proteomes" id="UP000238312">
    <property type="component" value="Unassembled WGS sequence"/>
</dbReference>
<protein>
    <submittedName>
        <fullName evidence="2">CspA family cold shock protein</fullName>
    </submittedName>
</protein>
<reference evidence="2 3" key="1">
    <citation type="submission" date="2018-03" db="EMBL/GenBank/DDBJ databases">
        <title>Genomic Encyclopedia of Type Strains, Phase III (KMG-III): the genomes of soil and plant-associated and newly described type strains.</title>
        <authorList>
            <person name="Whitman W."/>
        </authorList>
    </citation>
    <scope>NUCLEOTIDE SEQUENCE [LARGE SCALE GENOMIC DNA]</scope>
    <source>
        <strain evidence="2 3">CGMCC 4.7104</strain>
    </source>
</reference>
<name>A0A2T0MT20_9ACTN</name>
<comment type="caution">
    <text evidence="2">The sequence shown here is derived from an EMBL/GenBank/DDBJ whole genome shotgun (WGS) entry which is preliminary data.</text>
</comment>
<dbReference type="EMBL" id="PVNG01000014">
    <property type="protein sequence ID" value="PRX61723.1"/>
    <property type="molecule type" value="Genomic_DNA"/>
</dbReference>
<evidence type="ECO:0000313" key="2">
    <source>
        <dbReference type="EMBL" id="PRX61723.1"/>
    </source>
</evidence>
<dbReference type="SMART" id="SM00357">
    <property type="entry name" value="CSP"/>
    <property type="match status" value="1"/>
</dbReference>
<dbReference type="InterPro" id="IPR002059">
    <property type="entry name" value="CSP_DNA-bd"/>
</dbReference>
<dbReference type="Gene3D" id="2.40.50.140">
    <property type="entry name" value="Nucleic acid-binding proteins"/>
    <property type="match status" value="1"/>
</dbReference>
<dbReference type="GO" id="GO:0003676">
    <property type="term" value="F:nucleic acid binding"/>
    <property type="evidence" value="ECO:0007669"/>
    <property type="project" value="InterPro"/>
</dbReference>
<evidence type="ECO:0000313" key="3">
    <source>
        <dbReference type="Proteomes" id="UP000238312"/>
    </source>
</evidence>
<dbReference type="InterPro" id="IPR012340">
    <property type="entry name" value="NA-bd_OB-fold"/>
</dbReference>
<proteinExistence type="predicted"/>
<feature type="domain" description="CSD" evidence="1">
    <location>
        <begin position="8"/>
        <end position="78"/>
    </location>
</feature>
<dbReference type="InterPro" id="IPR011129">
    <property type="entry name" value="CSD"/>
</dbReference>
<dbReference type="Pfam" id="PF00313">
    <property type="entry name" value="CSD"/>
    <property type="match status" value="1"/>
</dbReference>
<dbReference type="PROSITE" id="PS51857">
    <property type="entry name" value="CSD_2"/>
    <property type="match status" value="1"/>
</dbReference>
<dbReference type="SUPFAM" id="SSF50249">
    <property type="entry name" value="Nucleic acid-binding proteins"/>
    <property type="match status" value="1"/>
</dbReference>
<organism evidence="2 3">
    <name type="scientific">Nonomuraea fuscirosea</name>
    <dbReference type="NCBI Taxonomy" id="1291556"/>
    <lineage>
        <taxon>Bacteria</taxon>
        <taxon>Bacillati</taxon>
        <taxon>Actinomycetota</taxon>
        <taxon>Actinomycetes</taxon>
        <taxon>Streptosporangiales</taxon>
        <taxon>Streptosporangiaceae</taxon>
        <taxon>Nonomuraea</taxon>
    </lineage>
</organism>
<dbReference type="AlphaFoldDB" id="A0A2T0MT20"/>
<evidence type="ECO:0000259" key="1">
    <source>
        <dbReference type="PROSITE" id="PS51857"/>
    </source>
</evidence>